<evidence type="ECO:0000313" key="2">
    <source>
        <dbReference type="EMBL" id="GGN95883.1"/>
    </source>
</evidence>
<evidence type="ECO:0008006" key="4">
    <source>
        <dbReference type="Google" id="ProtNLM"/>
    </source>
</evidence>
<keyword evidence="3" id="KW-1185">Reference proteome</keyword>
<gene>
    <name evidence="2" type="ORF">GCM10011579_096790</name>
</gene>
<evidence type="ECO:0000313" key="3">
    <source>
        <dbReference type="Proteomes" id="UP000600365"/>
    </source>
</evidence>
<evidence type="ECO:0000256" key="1">
    <source>
        <dbReference type="SAM" id="MobiDB-lite"/>
    </source>
</evidence>
<organism evidence="2 3">
    <name type="scientific">Streptomyces albiflavescens</name>
    <dbReference type="NCBI Taxonomy" id="1623582"/>
    <lineage>
        <taxon>Bacteria</taxon>
        <taxon>Bacillati</taxon>
        <taxon>Actinomycetota</taxon>
        <taxon>Actinomycetes</taxon>
        <taxon>Kitasatosporales</taxon>
        <taxon>Streptomycetaceae</taxon>
        <taxon>Streptomyces</taxon>
    </lineage>
</organism>
<dbReference type="EMBL" id="BMMM01000034">
    <property type="protein sequence ID" value="GGN95883.1"/>
    <property type="molecule type" value="Genomic_DNA"/>
</dbReference>
<dbReference type="Proteomes" id="UP000600365">
    <property type="component" value="Unassembled WGS sequence"/>
</dbReference>
<comment type="caution">
    <text evidence="2">The sequence shown here is derived from an EMBL/GenBank/DDBJ whole genome shotgun (WGS) entry which is preliminary data.</text>
</comment>
<protein>
    <recommendedName>
        <fullName evidence="4">Recombinase</fullName>
    </recommendedName>
</protein>
<dbReference type="RefSeq" id="WP_189192560.1">
    <property type="nucleotide sequence ID" value="NZ_BMMM01000034.1"/>
</dbReference>
<dbReference type="AlphaFoldDB" id="A0A917YI52"/>
<feature type="region of interest" description="Disordered" evidence="1">
    <location>
        <begin position="1"/>
        <end position="41"/>
    </location>
</feature>
<proteinExistence type="predicted"/>
<sequence>MSAGDFNRLLHGYQVTDSGPHPKPRQGSGRTTPAQTELDPATGPVALRLFTLYVDGMSDEAIAVLLNREGISCASAHDTARNA</sequence>
<accession>A0A917YI52</accession>
<name>A0A917YI52_9ACTN</name>
<reference evidence="2 3" key="1">
    <citation type="journal article" date="2014" name="Int. J. Syst. Evol. Microbiol.">
        <title>Complete genome sequence of Corynebacterium casei LMG S-19264T (=DSM 44701T), isolated from a smear-ripened cheese.</title>
        <authorList>
            <consortium name="US DOE Joint Genome Institute (JGI-PGF)"/>
            <person name="Walter F."/>
            <person name="Albersmeier A."/>
            <person name="Kalinowski J."/>
            <person name="Ruckert C."/>
        </authorList>
    </citation>
    <scope>NUCLEOTIDE SEQUENCE [LARGE SCALE GENOMIC DNA]</scope>
    <source>
        <strain evidence="2 3">CGMCC 4.7111</strain>
    </source>
</reference>